<dbReference type="PANTHER" id="PTHR15503:SF45">
    <property type="entry name" value="RNA-DIRECTED DNA POLYMERASE HOMOLOG"/>
    <property type="match status" value="1"/>
</dbReference>
<proteinExistence type="predicted"/>
<dbReference type="AlphaFoldDB" id="A0A5N5HZG1"/>
<reference evidence="2 3" key="3">
    <citation type="submission" date="2019-11" db="EMBL/GenBank/DDBJ databases">
        <title>A de novo genome assembly of a pear dwarfing rootstock.</title>
        <authorList>
            <person name="Wang F."/>
            <person name="Wang J."/>
            <person name="Li S."/>
            <person name="Zhang Y."/>
            <person name="Fang M."/>
            <person name="Ma L."/>
            <person name="Zhao Y."/>
            <person name="Jiang S."/>
        </authorList>
    </citation>
    <scope>NUCLEOTIDE SEQUENCE [LARGE SCALE GENOMIC DNA]</scope>
    <source>
        <strain evidence="2">S2</strain>
        <tissue evidence="2">Leaf</tissue>
    </source>
</reference>
<reference evidence="3" key="2">
    <citation type="submission" date="2019-10" db="EMBL/GenBank/DDBJ databases">
        <title>A de novo genome assembly of a pear dwarfing rootstock.</title>
        <authorList>
            <person name="Wang F."/>
            <person name="Wang J."/>
            <person name="Li S."/>
            <person name="Zhang Y."/>
            <person name="Fang M."/>
            <person name="Ma L."/>
            <person name="Zhao Y."/>
            <person name="Jiang S."/>
        </authorList>
    </citation>
    <scope>NUCLEOTIDE SEQUENCE [LARGE SCALE GENOMIC DNA]</scope>
</reference>
<evidence type="ECO:0000313" key="2">
    <source>
        <dbReference type="EMBL" id="KAB2630830.1"/>
    </source>
</evidence>
<gene>
    <name evidence="2" type="ORF">D8674_008349</name>
</gene>
<protein>
    <recommendedName>
        <fullName evidence="1">Retrotransposon gag domain-containing protein</fullName>
    </recommendedName>
</protein>
<dbReference type="Gene3D" id="2.40.70.10">
    <property type="entry name" value="Acid Proteases"/>
    <property type="match status" value="1"/>
</dbReference>
<keyword evidence="3" id="KW-1185">Reference proteome</keyword>
<feature type="domain" description="Retrotransposon gag" evidence="1">
    <location>
        <begin position="21"/>
        <end position="105"/>
    </location>
</feature>
<dbReference type="InterPro" id="IPR021109">
    <property type="entry name" value="Peptidase_aspartic_dom_sf"/>
</dbReference>
<dbReference type="Pfam" id="PF08284">
    <property type="entry name" value="RVP_2"/>
    <property type="match status" value="1"/>
</dbReference>
<evidence type="ECO:0000313" key="3">
    <source>
        <dbReference type="Proteomes" id="UP000327157"/>
    </source>
</evidence>
<accession>A0A5N5HZG1</accession>
<dbReference type="Pfam" id="PF03732">
    <property type="entry name" value="Retrotrans_gag"/>
    <property type="match status" value="1"/>
</dbReference>
<dbReference type="OrthoDB" id="1158383at2759"/>
<dbReference type="PANTHER" id="PTHR15503">
    <property type="entry name" value="LDOC1 RELATED"/>
    <property type="match status" value="1"/>
</dbReference>
<sequence length="298" mass="34752">MNNQCVPEFLRVIIACTYLDHWWESVLVMPDNEITTWIEFEKNFLEKYFPSAIKAMKGKEFMNLIQRDLTVAEYQAKFEELMCFALEIIPNEGKKVQRFEEGLKPAIKENLDILRLTKYVDVVERALVVEQSAPEGKRAWEVRNSNIKSRLVFDLIILEMLEYDVILGMDWLTHVDAIIDCGKKRVTIEIPDGETFSFHGIGNKVKPKFILHIRECSYLNLMTSIAMEVTNNLQMEFIAIVKDFNDVFLEELLELPPEREVEFAIEVYLSTTPISIPPYRMTPSELKELKLLPLHLDN</sequence>
<dbReference type="InterPro" id="IPR005162">
    <property type="entry name" value="Retrotrans_gag_dom"/>
</dbReference>
<reference evidence="2 3" key="1">
    <citation type="submission" date="2019-09" db="EMBL/GenBank/DDBJ databases">
        <authorList>
            <person name="Ou C."/>
        </authorList>
    </citation>
    <scope>NUCLEOTIDE SEQUENCE [LARGE SCALE GENOMIC DNA]</scope>
    <source>
        <strain evidence="2">S2</strain>
        <tissue evidence="2">Leaf</tissue>
    </source>
</reference>
<comment type="caution">
    <text evidence="2">The sequence shown here is derived from an EMBL/GenBank/DDBJ whole genome shotgun (WGS) entry which is preliminary data.</text>
</comment>
<dbReference type="EMBL" id="SMOL01000143">
    <property type="protein sequence ID" value="KAB2630830.1"/>
    <property type="molecule type" value="Genomic_DNA"/>
</dbReference>
<name>A0A5N5HZG1_9ROSA</name>
<organism evidence="2 3">
    <name type="scientific">Pyrus ussuriensis x Pyrus communis</name>
    <dbReference type="NCBI Taxonomy" id="2448454"/>
    <lineage>
        <taxon>Eukaryota</taxon>
        <taxon>Viridiplantae</taxon>
        <taxon>Streptophyta</taxon>
        <taxon>Embryophyta</taxon>
        <taxon>Tracheophyta</taxon>
        <taxon>Spermatophyta</taxon>
        <taxon>Magnoliopsida</taxon>
        <taxon>eudicotyledons</taxon>
        <taxon>Gunneridae</taxon>
        <taxon>Pentapetalae</taxon>
        <taxon>rosids</taxon>
        <taxon>fabids</taxon>
        <taxon>Rosales</taxon>
        <taxon>Rosaceae</taxon>
        <taxon>Amygdaloideae</taxon>
        <taxon>Maleae</taxon>
        <taxon>Pyrus</taxon>
    </lineage>
</organism>
<dbReference type="InterPro" id="IPR032567">
    <property type="entry name" value="RTL1-rel"/>
</dbReference>
<dbReference type="Proteomes" id="UP000327157">
    <property type="component" value="Chromosome 12"/>
</dbReference>
<evidence type="ECO:0000259" key="1">
    <source>
        <dbReference type="Pfam" id="PF03732"/>
    </source>
</evidence>